<keyword evidence="1" id="KW-0732">Signal</keyword>
<sequence>GIKAQGMAAEQATAAVVITFMMIVICSCTQEDSELASKKVHVDIYKFLSTKDPVLSYDIQTRSNHPCKVDFDFETTHNGTQFLRYNWGNGITRGASRAQRRPMTGLKWYHERLRGEFEKQGTVETEGFNSMNVFQVQRSSGRQQPATSNNQVYRIERIDFQSLDDQCAIFATKTGGLSNLEDTYELRVKASAVKDDTEIACLQEVKNFLNIINKGLNVPESKNFHECRNLCRKDPGCNLHLTKDVSEIATETLHMK</sequence>
<reference evidence="2" key="1">
    <citation type="submission" date="2014-03" db="EMBL/GenBank/DDBJ databases">
        <title>The sialotranscriptome of Amblyomma triste, Amblyomma parvum and Amblyomma cajennense ticks, uncovered by 454-based RNA-seq.</title>
        <authorList>
            <person name="Garcia G.R."/>
            <person name="Gardinassi L.G."/>
            <person name="Ribeiro J.M."/>
            <person name="Anatriello E."/>
            <person name="Ferreira B.R."/>
            <person name="Moreira H.N."/>
            <person name="Mafra C."/>
            <person name="Olegario M.M."/>
            <person name="Szabo P.J."/>
            <person name="Miranda-Santos I.K."/>
            <person name="Maruyama S.R."/>
        </authorList>
    </citation>
    <scope>NUCLEOTIDE SEQUENCE</scope>
    <source>
        <strain evidence="2">Uberlandia</strain>
        <tissue evidence="2">Salivary glands</tissue>
    </source>
</reference>
<organism evidence="2">
    <name type="scientific">Amblyomma cajennense</name>
    <name type="common">Cayenne tick</name>
    <name type="synonym">Acarus cajennensis</name>
    <dbReference type="NCBI Taxonomy" id="34607"/>
    <lineage>
        <taxon>Eukaryota</taxon>
        <taxon>Metazoa</taxon>
        <taxon>Ecdysozoa</taxon>
        <taxon>Arthropoda</taxon>
        <taxon>Chelicerata</taxon>
        <taxon>Arachnida</taxon>
        <taxon>Acari</taxon>
        <taxon>Parasitiformes</taxon>
        <taxon>Ixodida</taxon>
        <taxon>Ixodoidea</taxon>
        <taxon>Ixodidae</taxon>
        <taxon>Amblyomminae</taxon>
        <taxon>Amblyomma</taxon>
    </lineage>
</organism>
<dbReference type="EMBL" id="GBBK01001455">
    <property type="protein sequence ID" value="JAC23027.1"/>
    <property type="molecule type" value="mRNA"/>
</dbReference>
<proteinExistence type="evidence at transcript level"/>
<name>A0A023FMR0_AMBCJ</name>
<dbReference type="AlphaFoldDB" id="A0A023FMR0"/>
<feature type="chain" id="PRO_5001521067" evidence="1">
    <location>
        <begin position="29"/>
        <end position="256"/>
    </location>
</feature>
<protein>
    <submittedName>
        <fullName evidence="2">Putative lipocalin-3 1</fullName>
    </submittedName>
</protein>
<evidence type="ECO:0000313" key="2">
    <source>
        <dbReference type="EMBL" id="JAC23027.1"/>
    </source>
</evidence>
<feature type="signal peptide" evidence="1">
    <location>
        <begin position="1"/>
        <end position="28"/>
    </location>
</feature>
<evidence type="ECO:0000256" key="1">
    <source>
        <dbReference type="SAM" id="SignalP"/>
    </source>
</evidence>
<accession>A0A023FMR0</accession>
<feature type="non-terminal residue" evidence="2">
    <location>
        <position position="1"/>
    </location>
</feature>